<keyword evidence="2" id="KW-0472">Membrane</keyword>
<keyword evidence="5" id="KW-1185">Reference proteome</keyword>
<proteinExistence type="predicted"/>
<feature type="transmembrane region" description="Helical" evidence="2">
    <location>
        <begin position="156"/>
        <end position="185"/>
    </location>
</feature>
<dbReference type="AlphaFoldDB" id="A0AAD5X871"/>
<evidence type="ECO:0000256" key="1">
    <source>
        <dbReference type="SAM" id="MobiDB-lite"/>
    </source>
</evidence>
<evidence type="ECO:0000313" key="4">
    <source>
        <dbReference type="EMBL" id="KAJ3090028.1"/>
    </source>
</evidence>
<evidence type="ECO:0000259" key="3">
    <source>
        <dbReference type="Pfam" id="PF24841"/>
    </source>
</evidence>
<organism evidence="4 5">
    <name type="scientific">Physocladia obscura</name>
    <dbReference type="NCBI Taxonomy" id="109957"/>
    <lineage>
        <taxon>Eukaryota</taxon>
        <taxon>Fungi</taxon>
        <taxon>Fungi incertae sedis</taxon>
        <taxon>Chytridiomycota</taxon>
        <taxon>Chytridiomycota incertae sedis</taxon>
        <taxon>Chytridiomycetes</taxon>
        <taxon>Chytridiales</taxon>
        <taxon>Chytriomycetaceae</taxon>
        <taxon>Physocladia</taxon>
    </lineage>
</organism>
<feature type="compositionally biased region" description="Polar residues" evidence="1">
    <location>
        <begin position="1"/>
        <end position="14"/>
    </location>
</feature>
<dbReference type="PANTHER" id="PTHR37846">
    <property type="entry name" value="YALI0B21296P"/>
    <property type="match status" value="1"/>
</dbReference>
<comment type="caution">
    <text evidence="4">The sequence shown here is derived from an EMBL/GenBank/DDBJ whole genome shotgun (WGS) entry which is preliminary data.</text>
</comment>
<sequence>MTTKKPQYETQNLYDSDDEEEDSEDQKGDEEDFETDNDNGGEIDGIDNTEGEDDQIFMAILLSIPLAMVHCALEYAVLSQYSFTHQFNIREAAIQTGKVFVALFIFSYAVGRVRGHVITQTVLASAAAASGVYVVRLSDPTQHATFGTMKHTASVAVVWIACVVQTRLAFSLCGVAVPLVAHFLLARQTRAQSGGAFIL</sequence>
<feature type="region of interest" description="Disordered" evidence="1">
    <location>
        <begin position="1"/>
        <end position="48"/>
    </location>
</feature>
<feature type="transmembrane region" description="Helical" evidence="2">
    <location>
        <begin position="56"/>
        <end position="77"/>
    </location>
</feature>
<feature type="transmembrane region" description="Helical" evidence="2">
    <location>
        <begin position="117"/>
        <end position="136"/>
    </location>
</feature>
<dbReference type="Pfam" id="PF24841">
    <property type="entry name" value="DUF7719"/>
    <property type="match status" value="1"/>
</dbReference>
<dbReference type="EMBL" id="JADGJH010003582">
    <property type="protein sequence ID" value="KAJ3090028.1"/>
    <property type="molecule type" value="Genomic_DNA"/>
</dbReference>
<evidence type="ECO:0000313" key="5">
    <source>
        <dbReference type="Proteomes" id="UP001211907"/>
    </source>
</evidence>
<reference evidence="4" key="1">
    <citation type="submission" date="2020-05" db="EMBL/GenBank/DDBJ databases">
        <title>Phylogenomic resolution of chytrid fungi.</title>
        <authorList>
            <person name="Stajich J.E."/>
            <person name="Amses K."/>
            <person name="Simmons R."/>
            <person name="Seto K."/>
            <person name="Myers J."/>
            <person name="Bonds A."/>
            <person name="Quandt C.A."/>
            <person name="Barry K."/>
            <person name="Liu P."/>
            <person name="Grigoriev I."/>
            <person name="Longcore J.E."/>
            <person name="James T.Y."/>
        </authorList>
    </citation>
    <scope>NUCLEOTIDE SEQUENCE</scope>
    <source>
        <strain evidence="4">JEL0513</strain>
    </source>
</reference>
<feature type="compositionally biased region" description="Acidic residues" evidence="1">
    <location>
        <begin position="15"/>
        <end position="48"/>
    </location>
</feature>
<evidence type="ECO:0000256" key="2">
    <source>
        <dbReference type="SAM" id="Phobius"/>
    </source>
</evidence>
<dbReference type="InterPro" id="IPR056136">
    <property type="entry name" value="DUF7719"/>
</dbReference>
<gene>
    <name evidence="4" type="ORF">HK100_007573</name>
</gene>
<feature type="domain" description="DUF7719" evidence="3">
    <location>
        <begin position="120"/>
        <end position="180"/>
    </location>
</feature>
<accession>A0AAD5X871</accession>
<protein>
    <recommendedName>
        <fullName evidence="3">DUF7719 domain-containing protein</fullName>
    </recommendedName>
</protein>
<keyword evidence="2" id="KW-0812">Transmembrane</keyword>
<dbReference type="Proteomes" id="UP001211907">
    <property type="component" value="Unassembled WGS sequence"/>
</dbReference>
<keyword evidence="2" id="KW-1133">Transmembrane helix</keyword>
<name>A0AAD5X871_9FUNG</name>
<feature type="transmembrane region" description="Helical" evidence="2">
    <location>
        <begin position="92"/>
        <end position="110"/>
    </location>
</feature>
<dbReference type="PANTHER" id="PTHR37846:SF1">
    <property type="entry name" value="DEACETYLASE-LIKE PROTEIN"/>
    <property type="match status" value="1"/>
</dbReference>